<dbReference type="InterPro" id="IPR052184">
    <property type="entry name" value="SDR_enzymes"/>
</dbReference>
<dbReference type="GO" id="GO:0016616">
    <property type="term" value="F:oxidoreductase activity, acting on the CH-OH group of donors, NAD or NADP as acceptor"/>
    <property type="evidence" value="ECO:0007669"/>
    <property type="project" value="TreeGrafter"/>
</dbReference>
<accession>A0A1Y2IUY8</accession>
<name>A0A1Y2IUY8_TRAC3</name>
<dbReference type="InterPro" id="IPR002347">
    <property type="entry name" value="SDR_fam"/>
</dbReference>
<proteinExistence type="predicted"/>
<sequence>MSPTTRPTTWLVTGASRGIGLELVRQLLASFDNLVVAACRNPDKATALKGLKGSSKGTLHIIQLDVSDFDSIRAAPKQLEPILGETGLDYLINNAGIASHDTAFTMDPEEFLQVVRTNAAGPALVSQVCLPFLEKGHRKVILHISSTGGSLQSAVGVVGARYASYAMSKSALNMLTLKQKAERPDLTIITLCPGWVKTDMGGKEAQLEPEESISGILKIVTSVTNADSGKYLRYNGEEIPW</sequence>
<evidence type="ECO:0000313" key="2">
    <source>
        <dbReference type="Proteomes" id="UP000193067"/>
    </source>
</evidence>
<dbReference type="CDD" id="cd05325">
    <property type="entry name" value="carb_red_sniffer_like_SDR_c"/>
    <property type="match status" value="1"/>
</dbReference>
<dbReference type="SUPFAM" id="SSF51735">
    <property type="entry name" value="NAD(P)-binding Rossmann-fold domains"/>
    <property type="match status" value="1"/>
</dbReference>
<dbReference type="OrthoDB" id="7289984at2759"/>
<organism evidence="1 2">
    <name type="scientific">Trametes coccinea (strain BRFM310)</name>
    <name type="common">Pycnoporus coccineus</name>
    <dbReference type="NCBI Taxonomy" id="1353009"/>
    <lineage>
        <taxon>Eukaryota</taxon>
        <taxon>Fungi</taxon>
        <taxon>Dikarya</taxon>
        <taxon>Basidiomycota</taxon>
        <taxon>Agaricomycotina</taxon>
        <taxon>Agaricomycetes</taxon>
        <taxon>Polyporales</taxon>
        <taxon>Polyporaceae</taxon>
        <taxon>Trametes</taxon>
    </lineage>
</organism>
<evidence type="ECO:0000313" key="1">
    <source>
        <dbReference type="EMBL" id="OSD04960.1"/>
    </source>
</evidence>
<keyword evidence="2" id="KW-1185">Reference proteome</keyword>
<dbReference type="PANTHER" id="PTHR45458">
    <property type="entry name" value="SHORT-CHAIN DEHYDROGENASE/REDUCTASE SDR"/>
    <property type="match status" value="1"/>
</dbReference>
<dbReference type="AlphaFoldDB" id="A0A1Y2IUY8"/>
<dbReference type="EMBL" id="KZ084094">
    <property type="protein sequence ID" value="OSD04960.1"/>
    <property type="molecule type" value="Genomic_DNA"/>
</dbReference>
<protein>
    <submittedName>
        <fullName evidence="1">NAD-P-binding protein</fullName>
    </submittedName>
</protein>
<dbReference type="PRINTS" id="PR00081">
    <property type="entry name" value="GDHRDH"/>
</dbReference>
<reference evidence="1 2" key="1">
    <citation type="journal article" date="2015" name="Biotechnol. Biofuels">
        <title>Enhanced degradation of softwood versus hardwood by the white-rot fungus Pycnoporus coccineus.</title>
        <authorList>
            <person name="Couturier M."/>
            <person name="Navarro D."/>
            <person name="Chevret D."/>
            <person name="Henrissat B."/>
            <person name="Piumi F."/>
            <person name="Ruiz-Duenas F.J."/>
            <person name="Martinez A.T."/>
            <person name="Grigoriev I.V."/>
            <person name="Riley R."/>
            <person name="Lipzen A."/>
            <person name="Berrin J.G."/>
            <person name="Master E.R."/>
            <person name="Rosso M.N."/>
        </authorList>
    </citation>
    <scope>NUCLEOTIDE SEQUENCE [LARGE SCALE GENOMIC DNA]</scope>
    <source>
        <strain evidence="1 2">BRFM310</strain>
    </source>
</reference>
<gene>
    <name evidence="1" type="ORF">PYCCODRAFT_1432694</name>
</gene>
<dbReference type="PANTHER" id="PTHR45458:SF1">
    <property type="entry name" value="SHORT CHAIN DEHYDROGENASE"/>
    <property type="match status" value="1"/>
</dbReference>
<dbReference type="Proteomes" id="UP000193067">
    <property type="component" value="Unassembled WGS sequence"/>
</dbReference>
<dbReference type="InterPro" id="IPR036291">
    <property type="entry name" value="NAD(P)-bd_dom_sf"/>
</dbReference>
<dbReference type="Gene3D" id="3.40.50.720">
    <property type="entry name" value="NAD(P)-binding Rossmann-like Domain"/>
    <property type="match status" value="1"/>
</dbReference>
<dbReference type="Pfam" id="PF00106">
    <property type="entry name" value="adh_short"/>
    <property type="match status" value="1"/>
</dbReference>